<evidence type="ECO:0000313" key="3">
    <source>
        <dbReference type="EMBL" id="GFE49529.1"/>
    </source>
</evidence>
<proteinExistence type="predicted"/>
<dbReference type="OrthoDB" id="7664269at2"/>
<evidence type="ECO:0000259" key="2">
    <source>
        <dbReference type="Pfam" id="PF17172"/>
    </source>
</evidence>
<dbReference type="InterPro" id="IPR036249">
    <property type="entry name" value="Thioredoxin-like_sf"/>
</dbReference>
<dbReference type="InterPro" id="IPR040079">
    <property type="entry name" value="Glutathione_S-Trfase"/>
</dbReference>
<dbReference type="SUPFAM" id="SSF47616">
    <property type="entry name" value="GST C-terminal domain-like"/>
    <property type="match status" value="1"/>
</dbReference>
<dbReference type="RefSeq" id="WP_159975398.1">
    <property type="nucleotide sequence ID" value="NZ_BLIV01000002.1"/>
</dbReference>
<feature type="domain" description="Thioredoxin-like fold" evidence="2">
    <location>
        <begin position="18"/>
        <end position="112"/>
    </location>
</feature>
<dbReference type="SFLD" id="SFLDG01200">
    <property type="entry name" value="SUF1.1"/>
    <property type="match status" value="1"/>
</dbReference>
<dbReference type="Pfam" id="PF17171">
    <property type="entry name" value="GST_C_6"/>
    <property type="match status" value="1"/>
</dbReference>
<protein>
    <submittedName>
        <fullName evidence="3">Glutathione S-transferase</fullName>
    </submittedName>
</protein>
<dbReference type="SUPFAM" id="SSF52833">
    <property type="entry name" value="Thioredoxin-like"/>
    <property type="match status" value="1"/>
</dbReference>
<dbReference type="InterPro" id="IPR033468">
    <property type="entry name" value="Metaxin_GST"/>
</dbReference>
<dbReference type="PANTHER" id="PTHR12289:SF41">
    <property type="entry name" value="FAILED AXON CONNECTIONS-RELATED"/>
    <property type="match status" value="1"/>
</dbReference>
<dbReference type="AlphaFoldDB" id="A0A640VNB4"/>
<dbReference type="Gene3D" id="1.20.1050.10">
    <property type="match status" value="1"/>
</dbReference>
<accession>A0A640VNB4</accession>
<gene>
    <name evidence="3" type="ORF">So717_12820</name>
</gene>
<dbReference type="PANTHER" id="PTHR12289">
    <property type="entry name" value="METAXIN RELATED"/>
    <property type="match status" value="1"/>
</dbReference>
<dbReference type="GO" id="GO:0005737">
    <property type="term" value="C:cytoplasm"/>
    <property type="evidence" value="ECO:0007669"/>
    <property type="project" value="TreeGrafter"/>
</dbReference>
<sequence>MITLLTYPPAFGQFSGSPFCIKAAHLLNLSGLRWTREDTLDPRMMPHQKLPVIRAEDQLIADSDMIRSYLEAQGAAFDHGLTEMDKSTSRAFIRMAEEHLYFHIVLDRWEDDLAWPAIRETYFASVPRPLRRLVANRVRRKILSAMQVQGLGRFTPAERLARLEPDLEAIVTRLWQNRFLFGETPSAADASVGPMLSAAISSPGETALSSRIRENAVLMGYIDRVEQMLGDRRAA</sequence>
<comment type="caution">
    <text evidence="3">The sequence shown here is derived from an EMBL/GenBank/DDBJ whole genome shotgun (WGS) entry which is preliminary data.</text>
</comment>
<dbReference type="SFLD" id="SFLDS00019">
    <property type="entry name" value="Glutathione_Transferase_(cytos"/>
    <property type="match status" value="1"/>
</dbReference>
<dbReference type="Pfam" id="PF17172">
    <property type="entry name" value="GST_N_4"/>
    <property type="match status" value="1"/>
</dbReference>
<keyword evidence="4" id="KW-1185">Reference proteome</keyword>
<evidence type="ECO:0000259" key="1">
    <source>
        <dbReference type="Pfam" id="PF17171"/>
    </source>
</evidence>
<dbReference type="EMBL" id="BLIV01000002">
    <property type="protein sequence ID" value="GFE49529.1"/>
    <property type="molecule type" value="Genomic_DNA"/>
</dbReference>
<dbReference type="InterPro" id="IPR050931">
    <property type="entry name" value="Mito_Protein_Transport_Metaxin"/>
</dbReference>
<reference evidence="3 4" key="1">
    <citation type="submission" date="2019-12" db="EMBL/GenBank/DDBJ databases">
        <title>Roseobacter cerasinus sp. nov., isolated from seawater around aquaculture.</title>
        <authorList>
            <person name="Muramatsu S."/>
            <person name="Takabe Y."/>
            <person name="Mori K."/>
            <person name="Takaichi S."/>
            <person name="Hanada S."/>
        </authorList>
    </citation>
    <scope>NUCLEOTIDE SEQUENCE [LARGE SCALE GENOMIC DNA]</scope>
    <source>
        <strain evidence="3 4">AI77</strain>
    </source>
</reference>
<evidence type="ECO:0000313" key="4">
    <source>
        <dbReference type="Proteomes" id="UP000436522"/>
    </source>
</evidence>
<dbReference type="Gene3D" id="3.40.30.10">
    <property type="entry name" value="Glutaredoxin"/>
    <property type="match status" value="1"/>
</dbReference>
<name>A0A640VNB4_9RHOB</name>
<organism evidence="3 4">
    <name type="scientific">Roseobacter cerasinus</name>
    <dbReference type="NCBI Taxonomy" id="2602289"/>
    <lineage>
        <taxon>Bacteria</taxon>
        <taxon>Pseudomonadati</taxon>
        <taxon>Pseudomonadota</taxon>
        <taxon>Alphaproteobacteria</taxon>
        <taxon>Rhodobacterales</taxon>
        <taxon>Roseobacteraceae</taxon>
        <taxon>Roseobacter</taxon>
    </lineage>
</organism>
<dbReference type="SFLD" id="SFLDG01180">
    <property type="entry name" value="SUF1"/>
    <property type="match status" value="1"/>
</dbReference>
<dbReference type="InterPro" id="IPR036282">
    <property type="entry name" value="Glutathione-S-Trfase_C_sf"/>
</dbReference>
<keyword evidence="3" id="KW-0808">Transferase</keyword>
<feature type="domain" description="Metaxin glutathione S-transferase" evidence="1">
    <location>
        <begin position="166"/>
        <end position="225"/>
    </location>
</feature>
<dbReference type="InterPro" id="IPR026928">
    <property type="entry name" value="FAX/IsoI-like"/>
</dbReference>
<dbReference type="Proteomes" id="UP000436522">
    <property type="component" value="Unassembled WGS sequence"/>
</dbReference>
<dbReference type="InterPro" id="IPR012336">
    <property type="entry name" value="Thioredoxin-like_fold"/>
</dbReference>
<dbReference type="GO" id="GO:0016740">
    <property type="term" value="F:transferase activity"/>
    <property type="evidence" value="ECO:0007669"/>
    <property type="project" value="UniProtKB-KW"/>
</dbReference>